<dbReference type="InterPro" id="IPR000700">
    <property type="entry name" value="PAS-assoc_C"/>
</dbReference>
<evidence type="ECO:0000256" key="7">
    <source>
        <dbReference type="SAM" id="MobiDB-lite"/>
    </source>
</evidence>
<evidence type="ECO:0000256" key="3">
    <source>
        <dbReference type="ARBA" id="ARBA00022630"/>
    </source>
</evidence>
<dbReference type="GO" id="GO:0005634">
    <property type="term" value="C:nucleus"/>
    <property type="evidence" value="ECO:0007669"/>
    <property type="project" value="TreeGrafter"/>
</dbReference>
<feature type="domain" description="PAC" evidence="9">
    <location>
        <begin position="386"/>
        <end position="440"/>
    </location>
</feature>
<evidence type="ECO:0000256" key="4">
    <source>
        <dbReference type="ARBA" id="ARBA00022643"/>
    </source>
</evidence>
<feature type="compositionally biased region" description="Low complexity" evidence="7">
    <location>
        <begin position="233"/>
        <end position="245"/>
    </location>
</feature>
<evidence type="ECO:0000256" key="1">
    <source>
        <dbReference type="ARBA" id="ARBA00022543"/>
    </source>
</evidence>
<dbReference type="SUPFAM" id="SSF55785">
    <property type="entry name" value="PYP-like sensor domain (PAS domain)"/>
    <property type="match status" value="2"/>
</dbReference>
<evidence type="ECO:0000256" key="5">
    <source>
        <dbReference type="ARBA" id="ARBA00022991"/>
    </source>
</evidence>
<name>A0A126WYM2_9VIRI</name>
<dbReference type="PROSITE" id="PS50112">
    <property type="entry name" value="PAS"/>
    <property type="match status" value="2"/>
</dbReference>
<sequence>MSASEQVVEFAAGKSRPAVVASEGMALLQKRRKPSSRRQSMEVPISPLDVKVAEALAKHEYNFVLSDPSLPDHPIVYASEGFLKMTGYASKEVIGRNCRFLQGPDTDRRTVLEIRDAIREERPCQVKILNYRKSGRPFWNLFHLAPIYSREDGRIVNFIGVQTEIAATSAGPDEDKIAEPSSRDLQEAEMKVAVGADIAKSAAGLTLDARANLESTASTSYDVNRIDDSRTRSQGGEIEESSSSSGHDRQGISEELLSEALEQAEPTVDADMQGRAKAAVTAVLHDMTEAGKEHMSSSRCMELGESSAIGVVCSSLLVHLVRIQQSFVLADPNIADTPIVHVSDVFLQLTGYSREEVVGKNCRFLQGPGTDQDTVKRIREAIKSDRPCTVRILNYRKDGRPFWNSLHVAPVRRCDGKVAFYCGVQLEIAEATEHESLPRDLGMSGRLKHMSTVGAVKVAVRGLQGPGLRRNSFSEANGRNIADGPTLMTAPVQT</sequence>
<proteinExistence type="evidence at transcript level"/>
<dbReference type="Pfam" id="PF13426">
    <property type="entry name" value="PAS_9"/>
    <property type="match status" value="2"/>
</dbReference>
<dbReference type="InterPro" id="IPR001610">
    <property type="entry name" value="PAC"/>
</dbReference>
<evidence type="ECO:0000256" key="2">
    <source>
        <dbReference type="ARBA" id="ARBA00022606"/>
    </source>
</evidence>
<keyword evidence="5" id="KW-0157">Chromophore</keyword>
<protein>
    <submittedName>
        <fullName evidence="10">Putative LOV domain-containing protein</fullName>
    </submittedName>
</protein>
<dbReference type="CDD" id="cd00130">
    <property type="entry name" value="PAS"/>
    <property type="match status" value="2"/>
</dbReference>
<evidence type="ECO:0000259" key="9">
    <source>
        <dbReference type="PROSITE" id="PS50113"/>
    </source>
</evidence>
<keyword evidence="6" id="KW-0675">Receptor</keyword>
<dbReference type="Gene3D" id="3.30.450.20">
    <property type="entry name" value="PAS domain"/>
    <property type="match status" value="2"/>
</dbReference>
<dbReference type="PANTHER" id="PTHR47429">
    <property type="entry name" value="PROTEIN TWIN LOV 1"/>
    <property type="match status" value="1"/>
</dbReference>
<organism evidence="10">
    <name type="scientific">Cylindrocystis cushleckae</name>
    <dbReference type="NCBI Taxonomy" id="592402"/>
    <lineage>
        <taxon>Eukaryota</taxon>
        <taxon>Viridiplantae</taxon>
        <taxon>Streptophyta</taxon>
        <taxon>Zygnematophyceae</taxon>
        <taxon>Zygnematophycidae</taxon>
        <taxon>Zygnematales</taxon>
        <taxon>Mesotaeniaceae</taxon>
        <taxon>Cylindrocystis</taxon>
    </lineage>
</organism>
<feature type="domain" description="PAS" evidence="8">
    <location>
        <begin position="75"/>
        <end position="121"/>
    </location>
</feature>
<dbReference type="InterPro" id="IPR035965">
    <property type="entry name" value="PAS-like_dom_sf"/>
</dbReference>
<keyword evidence="1" id="KW-0600">Photoreceptor protein</keyword>
<dbReference type="GO" id="GO:0009637">
    <property type="term" value="P:response to blue light"/>
    <property type="evidence" value="ECO:0007669"/>
    <property type="project" value="UniProtKB-ARBA"/>
</dbReference>
<dbReference type="InterPro" id="IPR000014">
    <property type="entry name" value="PAS"/>
</dbReference>
<keyword evidence="3" id="KW-0285">Flavoprotein</keyword>
<keyword evidence="4" id="KW-0288">FMN</keyword>
<dbReference type="EMBL" id="KU699651">
    <property type="protein sequence ID" value="AML77567.1"/>
    <property type="molecule type" value="mRNA"/>
</dbReference>
<reference evidence="10" key="1">
    <citation type="journal article" date="2016" name="Proc. Natl. Acad. Sci. U.S.A.">
        <title>Functional and topological diversity of LOV domain photoreceptors.</title>
        <authorList>
            <person name="Glantz S.T."/>
            <person name="Carpenter E.J."/>
            <person name="Melkonian M."/>
            <person name="Gardner K.H."/>
            <person name="Boyden E.S."/>
            <person name="Wong G.K."/>
            <person name="Chow B.Y."/>
        </authorList>
    </citation>
    <scope>NUCLEOTIDE SEQUENCE</scope>
    <source>
        <strain evidence="10">JOJQ_2001007</strain>
    </source>
</reference>
<feature type="region of interest" description="Disordered" evidence="7">
    <location>
        <begin position="469"/>
        <end position="494"/>
    </location>
</feature>
<evidence type="ECO:0000313" key="10">
    <source>
        <dbReference type="EMBL" id="AML77567.1"/>
    </source>
</evidence>
<keyword evidence="2" id="KW-0716">Sensory transduction</keyword>
<feature type="domain" description="PAS" evidence="8">
    <location>
        <begin position="339"/>
        <end position="385"/>
    </location>
</feature>
<evidence type="ECO:0000256" key="6">
    <source>
        <dbReference type="ARBA" id="ARBA00023170"/>
    </source>
</evidence>
<dbReference type="SMART" id="SM00086">
    <property type="entry name" value="PAC"/>
    <property type="match status" value="2"/>
</dbReference>
<accession>A0A126WYM2</accession>
<dbReference type="NCBIfam" id="TIGR00229">
    <property type="entry name" value="sensory_box"/>
    <property type="match status" value="2"/>
</dbReference>
<dbReference type="GO" id="GO:0009881">
    <property type="term" value="F:photoreceptor activity"/>
    <property type="evidence" value="ECO:0007669"/>
    <property type="project" value="UniProtKB-KW"/>
</dbReference>
<dbReference type="AlphaFoldDB" id="A0A126WYM2"/>
<evidence type="ECO:0000259" key="8">
    <source>
        <dbReference type="PROSITE" id="PS50112"/>
    </source>
</evidence>
<feature type="region of interest" description="Disordered" evidence="7">
    <location>
        <begin position="224"/>
        <end position="251"/>
    </location>
</feature>
<dbReference type="PROSITE" id="PS50113">
    <property type="entry name" value="PAC"/>
    <property type="match status" value="1"/>
</dbReference>
<dbReference type="PANTHER" id="PTHR47429:SF2">
    <property type="entry name" value="PROTEIN TWIN LOV 1"/>
    <property type="match status" value="1"/>
</dbReference>